<evidence type="ECO:0000313" key="1">
    <source>
        <dbReference type="EMBL" id="KAF5785059.1"/>
    </source>
</evidence>
<reference evidence="1" key="3">
    <citation type="submission" date="2020-06" db="EMBL/GenBank/DDBJ databases">
        <title>Helianthus annuus Genome sequencing and assembly Release 2.</title>
        <authorList>
            <person name="Gouzy J."/>
            <person name="Langlade N."/>
            <person name="Munos S."/>
        </authorList>
    </citation>
    <scope>NUCLEOTIDE SEQUENCE</scope>
    <source>
        <tissue evidence="1">Leaves</tissue>
    </source>
</reference>
<accession>A0A251TFV8</accession>
<reference evidence="1 3" key="1">
    <citation type="journal article" date="2017" name="Nature">
        <title>The sunflower genome provides insights into oil metabolism, flowering and Asterid evolution.</title>
        <authorList>
            <person name="Badouin H."/>
            <person name="Gouzy J."/>
            <person name="Grassa C.J."/>
            <person name="Murat F."/>
            <person name="Staton S.E."/>
            <person name="Cottret L."/>
            <person name="Lelandais-Briere C."/>
            <person name="Owens G.L."/>
            <person name="Carrere S."/>
            <person name="Mayjonade B."/>
            <person name="Legrand L."/>
            <person name="Gill N."/>
            <person name="Kane N.C."/>
            <person name="Bowers J.E."/>
            <person name="Hubner S."/>
            <person name="Bellec A."/>
            <person name="Berard A."/>
            <person name="Berges H."/>
            <person name="Blanchet N."/>
            <person name="Boniface M.C."/>
            <person name="Brunel D."/>
            <person name="Catrice O."/>
            <person name="Chaidir N."/>
            <person name="Claudel C."/>
            <person name="Donnadieu C."/>
            <person name="Faraut T."/>
            <person name="Fievet G."/>
            <person name="Helmstetter N."/>
            <person name="King M."/>
            <person name="Knapp S.J."/>
            <person name="Lai Z."/>
            <person name="Le Paslier M.C."/>
            <person name="Lippi Y."/>
            <person name="Lorenzon L."/>
            <person name="Mandel J.R."/>
            <person name="Marage G."/>
            <person name="Marchand G."/>
            <person name="Marquand E."/>
            <person name="Bret-Mestries E."/>
            <person name="Morien E."/>
            <person name="Nambeesan S."/>
            <person name="Nguyen T."/>
            <person name="Pegot-Espagnet P."/>
            <person name="Pouilly N."/>
            <person name="Raftis F."/>
            <person name="Sallet E."/>
            <person name="Schiex T."/>
            <person name="Thomas J."/>
            <person name="Vandecasteele C."/>
            <person name="Vares D."/>
            <person name="Vear F."/>
            <person name="Vautrin S."/>
            <person name="Crespi M."/>
            <person name="Mangin B."/>
            <person name="Burke J.M."/>
            <person name="Salse J."/>
            <person name="Munos S."/>
            <person name="Vincourt P."/>
            <person name="Rieseberg L.H."/>
            <person name="Langlade N.B."/>
        </authorList>
    </citation>
    <scope>NUCLEOTIDE SEQUENCE [LARGE SCALE GENOMIC DNA]</scope>
    <source>
        <strain evidence="3">cv. SF193</strain>
        <tissue evidence="1">Leaves</tissue>
    </source>
</reference>
<protein>
    <submittedName>
        <fullName evidence="2">Uncharacterized protein</fullName>
    </submittedName>
</protein>
<dbReference type="AlphaFoldDB" id="A0A251TFV8"/>
<dbReference type="EMBL" id="CM007899">
    <property type="protein sequence ID" value="OTG09988.1"/>
    <property type="molecule type" value="Genomic_DNA"/>
</dbReference>
<dbReference type="Proteomes" id="UP000215914">
    <property type="component" value="Chromosome 10"/>
</dbReference>
<name>A0A251TFV8_HELAN</name>
<proteinExistence type="predicted"/>
<evidence type="ECO:0000313" key="2">
    <source>
        <dbReference type="EMBL" id="OTG09988.1"/>
    </source>
</evidence>
<sequence length="87" mass="10094">MQKLYYTQPLLLSANYTTRRNLSLSLLKVAGTRRSHRRSENKPETRKLCSVYIPPNHHLVRTSCTLARTIWTTLEFYRCEPSSPGLA</sequence>
<evidence type="ECO:0000313" key="3">
    <source>
        <dbReference type="Proteomes" id="UP000215914"/>
    </source>
</evidence>
<dbReference type="InParanoid" id="A0A251TFV8"/>
<dbReference type="EMBL" id="MNCJ02000325">
    <property type="protein sequence ID" value="KAF5785059.1"/>
    <property type="molecule type" value="Genomic_DNA"/>
</dbReference>
<reference evidence="2" key="2">
    <citation type="submission" date="2017-02" db="EMBL/GenBank/DDBJ databases">
        <title>Sunflower complete genome.</title>
        <authorList>
            <person name="Langlade N."/>
            <person name="Munos S."/>
        </authorList>
    </citation>
    <scope>NUCLEOTIDE SEQUENCE [LARGE SCALE GENOMIC DNA]</scope>
    <source>
        <tissue evidence="2">Leaves</tissue>
    </source>
</reference>
<dbReference type="Gramene" id="mRNA:HanXRQr2_Chr10g0424131">
    <property type="protein sequence ID" value="CDS:HanXRQr2_Chr10g0424131.1"/>
    <property type="gene ID" value="HanXRQr2_Chr10g0424131"/>
</dbReference>
<gene>
    <name evidence="2" type="ORF">HannXRQ_Chr10g0282581</name>
    <name evidence="1" type="ORF">HanXRQr2_Chr10g0424131</name>
</gene>
<organism evidence="2 3">
    <name type="scientific">Helianthus annuus</name>
    <name type="common">Common sunflower</name>
    <dbReference type="NCBI Taxonomy" id="4232"/>
    <lineage>
        <taxon>Eukaryota</taxon>
        <taxon>Viridiplantae</taxon>
        <taxon>Streptophyta</taxon>
        <taxon>Embryophyta</taxon>
        <taxon>Tracheophyta</taxon>
        <taxon>Spermatophyta</taxon>
        <taxon>Magnoliopsida</taxon>
        <taxon>eudicotyledons</taxon>
        <taxon>Gunneridae</taxon>
        <taxon>Pentapetalae</taxon>
        <taxon>asterids</taxon>
        <taxon>campanulids</taxon>
        <taxon>Asterales</taxon>
        <taxon>Asteraceae</taxon>
        <taxon>Asteroideae</taxon>
        <taxon>Heliantheae alliance</taxon>
        <taxon>Heliantheae</taxon>
        <taxon>Helianthus</taxon>
    </lineage>
</organism>
<keyword evidence="3" id="KW-1185">Reference proteome</keyword>